<evidence type="ECO:0000313" key="8">
    <source>
        <dbReference type="EMBL" id="CAI9924495.1"/>
    </source>
</evidence>
<comment type="similarity">
    <text evidence="2">Belongs to the small GTPase superfamily. Rab family.</text>
</comment>
<evidence type="ECO:0000313" key="9">
    <source>
        <dbReference type="EMBL" id="CAI9971796.1"/>
    </source>
</evidence>
<proteinExistence type="inferred from homology"/>
<keyword evidence="6" id="KW-0449">Lipoprotein</keyword>
<evidence type="ECO:0000313" key="10">
    <source>
        <dbReference type="EMBL" id="CAL5970741.1"/>
    </source>
</evidence>
<dbReference type="InterPro" id="IPR001806">
    <property type="entry name" value="Small_GTPase"/>
</dbReference>
<keyword evidence="4" id="KW-0342">GTP-binding</keyword>
<dbReference type="GO" id="GO:0003924">
    <property type="term" value="F:GTPase activity"/>
    <property type="evidence" value="ECO:0007669"/>
    <property type="project" value="InterPro"/>
</dbReference>
<gene>
    <name evidence="8" type="ORF">HINF_LOCUS12140</name>
    <name evidence="9" type="ORF">HINF_LOCUS59441</name>
    <name evidence="11" type="ORF">HINF_LOCUS59863</name>
    <name evidence="10" type="ORF">HINF_LOCUS681</name>
    <name evidence="12" type="ORF">HINF_LOCUS72007</name>
</gene>
<dbReference type="InterPro" id="IPR027417">
    <property type="entry name" value="P-loop_NTPase"/>
</dbReference>
<dbReference type="PROSITE" id="PS51421">
    <property type="entry name" value="RAS"/>
    <property type="match status" value="1"/>
</dbReference>
<dbReference type="SMART" id="SM00175">
    <property type="entry name" value="RAB"/>
    <property type="match status" value="1"/>
</dbReference>
<evidence type="ECO:0000256" key="5">
    <source>
        <dbReference type="ARBA" id="ARBA00023136"/>
    </source>
</evidence>
<dbReference type="SUPFAM" id="SSF52540">
    <property type="entry name" value="P-loop containing nucleoside triphosphate hydrolases"/>
    <property type="match status" value="1"/>
</dbReference>
<dbReference type="SMART" id="SM00173">
    <property type="entry name" value="RAS"/>
    <property type="match status" value="1"/>
</dbReference>
<dbReference type="PRINTS" id="PR00449">
    <property type="entry name" value="RASTRNSFRMNG"/>
</dbReference>
<name>A0AA86NTF2_9EUKA</name>
<accession>A0AA86NTF2</accession>
<dbReference type="Proteomes" id="UP001642409">
    <property type="component" value="Unassembled WGS sequence"/>
</dbReference>
<dbReference type="Pfam" id="PF00071">
    <property type="entry name" value="Ras"/>
    <property type="match status" value="1"/>
</dbReference>
<organism evidence="8">
    <name type="scientific">Hexamita inflata</name>
    <dbReference type="NCBI Taxonomy" id="28002"/>
    <lineage>
        <taxon>Eukaryota</taxon>
        <taxon>Metamonada</taxon>
        <taxon>Diplomonadida</taxon>
        <taxon>Hexamitidae</taxon>
        <taxon>Hexamitinae</taxon>
        <taxon>Hexamita</taxon>
    </lineage>
</organism>
<evidence type="ECO:0000313" key="12">
    <source>
        <dbReference type="EMBL" id="CAL6103152.1"/>
    </source>
</evidence>
<dbReference type="EMBL" id="CATOUU010000314">
    <property type="protein sequence ID" value="CAI9924495.1"/>
    <property type="molecule type" value="Genomic_DNA"/>
</dbReference>
<dbReference type="PANTHER" id="PTHR47979">
    <property type="entry name" value="DRAB11-RELATED"/>
    <property type="match status" value="1"/>
</dbReference>
<dbReference type="SMART" id="SM00174">
    <property type="entry name" value="RHO"/>
    <property type="match status" value="1"/>
</dbReference>
<dbReference type="InterPro" id="IPR005225">
    <property type="entry name" value="Small_GTP-bd"/>
</dbReference>
<evidence type="ECO:0000256" key="6">
    <source>
        <dbReference type="ARBA" id="ARBA00023288"/>
    </source>
</evidence>
<dbReference type="SMART" id="SM00176">
    <property type="entry name" value="RAN"/>
    <property type="match status" value="1"/>
</dbReference>
<dbReference type="EMBL" id="CAXDID020000346">
    <property type="protein sequence ID" value="CAL6080430.1"/>
    <property type="molecule type" value="Genomic_DNA"/>
</dbReference>
<evidence type="ECO:0000313" key="13">
    <source>
        <dbReference type="Proteomes" id="UP001642409"/>
    </source>
</evidence>
<dbReference type="EMBL" id="CAXDID020000563">
    <property type="protein sequence ID" value="CAL6103152.1"/>
    <property type="molecule type" value="Genomic_DNA"/>
</dbReference>
<dbReference type="EMBL" id="CAXDID020000001">
    <property type="protein sequence ID" value="CAL5970741.1"/>
    <property type="molecule type" value="Genomic_DNA"/>
</dbReference>
<dbReference type="Gene3D" id="3.40.50.300">
    <property type="entry name" value="P-loop containing nucleotide triphosphate hydrolases"/>
    <property type="match status" value="1"/>
</dbReference>
<dbReference type="GO" id="GO:0016020">
    <property type="term" value="C:membrane"/>
    <property type="evidence" value="ECO:0007669"/>
    <property type="project" value="UniProtKB-SubCell"/>
</dbReference>
<reference evidence="8" key="1">
    <citation type="submission" date="2023-06" db="EMBL/GenBank/DDBJ databases">
        <authorList>
            <person name="Kurt Z."/>
        </authorList>
    </citation>
    <scope>NUCLEOTIDE SEQUENCE</scope>
</reference>
<dbReference type="EMBL" id="CATOUU010001098">
    <property type="protein sequence ID" value="CAI9971796.1"/>
    <property type="molecule type" value="Genomic_DNA"/>
</dbReference>
<dbReference type="PROSITE" id="PS51420">
    <property type="entry name" value="RHO"/>
    <property type="match status" value="1"/>
</dbReference>
<protein>
    <submittedName>
        <fullName evidence="8">Rab11</fullName>
    </submittedName>
</protein>
<dbReference type="FunFam" id="3.40.50.300:FF:000274">
    <property type="entry name" value="ras-related protein RABA5a"/>
    <property type="match status" value="1"/>
</dbReference>
<evidence type="ECO:0000256" key="3">
    <source>
        <dbReference type="ARBA" id="ARBA00022741"/>
    </source>
</evidence>
<keyword evidence="5" id="KW-0472">Membrane</keyword>
<keyword evidence="13" id="KW-1185">Reference proteome</keyword>
<reference evidence="10 13" key="2">
    <citation type="submission" date="2024-07" db="EMBL/GenBank/DDBJ databases">
        <authorList>
            <person name="Akdeniz Z."/>
        </authorList>
    </citation>
    <scope>NUCLEOTIDE SEQUENCE [LARGE SCALE GENOMIC DNA]</scope>
</reference>
<comment type="caution">
    <text evidence="8">The sequence shown here is derived from an EMBL/GenBank/DDBJ whole genome shotgun (WGS) entry which is preliminary data.</text>
</comment>
<evidence type="ECO:0000256" key="4">
    <source>
        <dbReference type="ARBA" id="ARBA00023134"/>
    </source>
</evidence>
<evidence type="ECO:0000256" key="7">
    <source>
        <dbReference type="ARBA" id="ARBA00023289"/>
    </source>
</evidence>
<keyword evidence="3" id="KW-0547">Nucleotide-binding</keyword>
<evidence type="ECO:0000313" key="11">
    <source>
        <dbReference type="EMBL" id="CAL6080430.1"/>
    </source>
</evidence>
<dbReference type="NCBIfam" id="TIGR00231">
    <property type="entry name" value="small_GTP"/>
    <property type="match status" value="1"/>
</dbReference>
<sequence length="209" mass="23704">MDGQDEYDFLFKIVIIGESGVGKSNILTRYISNTFQLDHASTIGVEFSLKDIKIKHKEQTYRVKSQIWDTAGQERYRSLAVSFFRGAVGALVVYDISQDATFEKVEEWIQQIKNQAKGVQIILVGNKCDLENMRKVSKGQGQNLAEQMGLLFIETSAMTGENIDKAFIELIKQVIDIKNKADSMEDEGFKPQLVIHKEEVQEKEKQGCC</sequence>
<dbReference type="GO" id="GO:0005525">
    <property type="term" value="F:GTP binding"/>
    <property type="evidence" value="ECO:0007669"/>
    <property type="project" value="UniProtKB-KW"/>
</dbReference>
<dbReference type="AlphaFoldDB" id="A0AA86NTF2"/>
<keyword evidence="7" id="KW-0636">Prenylation</keyword>
<dbReference type="InterPro" id="IPR050209">
    <property type="entry name" value="Rab_GTPases_membrane_traffic"/>
</dbReference>
<comment type="subcellular location">
    <subcellularLocation>
        <location evidence="1">Membrane</location>
        <topology evidence="1">Lipid-anchor</topology>
    </subcellularLocation>
</comment>
<evidence type="ECO:0000256" key="1">
    <source>
        <dbReference type="ARBA" id="ARBA00004635"/>
    </source>
</evidence>
<evidence type="ECO:0000256" key="2">
    <source>
        <dbReference type="ARBA" id="ARBA00006270"/>
    </source>
</evidence>
<dbReference type="PROSITE" id="PS51419">
    <property type="entry name" value="RAB"/>
    <property type="match status" value="1"/>
</dbReference>